<dbReference type="SUPFAM" id="SSF144064">
    <property type="entry name" value="Heme iron utilization protein-like"/>
    <property type="match status" value="1"/>
</dbReference>
<dbReference type="Proteomes" id="UP000269115">
    <property type="component" value="Unassembled WGS sequence"/>
</dbReference>
<reference evidence="2 3" key="1">
    <citation type="submission" date="2018-11" db="EMBL/GenBank/DDBJ databases">
        <title>Genomic analyses of the natural microbiome of Caenorhabditis elegans.</title>
        <authorList>
            <person name="Samuel B."/>
        </authorList>
    </citation>
    <scope>NUCLEOTIDE SEQUENCE [LARGE SCALE GENOMIC DNA]</scope>
    <source>
        <strain evidence="2 3">BIGb0473</strain>
    </source>
</reference>
<accession>A0A9X8EJN7</accession>
<protein>
    <submittedName>
        <fullName evidence="2">Hemin transport protein</fullName>
    </submittedName>
</protein>
<name>A0A9X8EJN7_PSEPU</name>
<organism evidence="2 3">
    <name type="scientific">Pseudomonas putida</name>
    <name type="common">Arthrobacter siderocapsulatus</name>
    <dbReference type="NCBI Taxonomy" id="303"/>
    <lineage>
        <taxon>Bacteria</taxon>
        <taxon>Pseudomonadati</taxon>
        <taxon>Pseudomonadota</taxon>
        <taxon>Gammaproteobacteria</taxon>
        <taxon>Pseudomonadales</taxon>
        <taxon>Pseudomonadaceae</taxon>
        <taxon>Pseudomonas</taxon>
    </lineage>
</organism>
<dbReference type="InterPro" id="IPR007845">
    <property type="entry name" value="HemS/ChuX_dom"/>
</dbReference>
<comment type="caution">
    <text evidence="2">The sequence shown here is derived from an EMBL/GenBank/DDBJ whole genome shotgun (WGS) entry which is preliminary data.</text>
</comment>
<dbReference type="AlphaFoldDB" id="A0A9X8EJN7"/>
<dbReference type="CDD" id="cd16831">
    <property type="entry name" value="HemS-like_C"/>
    <property type="match status" value="1"/>
</dbReference>
<proteinExistence type="predicted"/>
<gene>
    <name evidence="2" type="ORF">EDF85_0600</name>
</gene>
<dbReference type="InterPro" id="IPR053733">
    <property type="entry name" value="Heme_Transport_Util_sf"/>
</dbReference>
<dbReference type="Pfam" id="PF05171">
    <property type="entry name" value="HemS"/>
    <property type="match status" value="2"/>
</dbReference>
<feature type="domain" description="Haemin-degrading HemS/ChuX" evidence="1">
    <location>
        <begin position="18"/>
        <end position="126"/>
    </location>
</feature>
<evidence type="ECO:0000259" key="1">
    <source>
        <dbReference type="Pfam" id="PF05171"/>
    </source>
</evidence>
<dbReference type="GO" id="GO:0006826">
    <property type="term" value="P:iron ion transport"/>
    <property type="evidence" value="ECO:0007669"/>
    <property type="project" value="InterPro"/>
</dbReference>
<evidence type="ECO:0000313" key="2">
    <source>
        <dbReference type="EMBL" id="ROQ52857.1"/>
    </source>
</evidence>
<feature type="domain" description="Haemin-degrading HemS/ChuX" evidence="1">
    <location>
        <begin position="174"/>
        <end position="310"/>
    </location>
</feature>
<dbReference type="RefSeq" id="WP_185061836.1">
    <property type="nucleotide sequence ID" value="NZ_RJUR01000011.1"/>
</dbReference>
<dbReference type="Gene3D" id="3.40.1570.10">
    <property type="entry name" value="HemS/ChuS/ChuX like domains"/>
    <property type="match status" value="2"/>
</dbReference>
<sequence>MPAITASDLRQRLGHDCLSLALPAAEVAARLYHLGPLRVMTQASHAFLDQVGRFPRSDDVAQVGLVLGEDGLDLRLNLRAWHWLCLTRGQAAGDFELRVFDRHAAPLLRLASLPGSDLQAWAELYAQGSLEQPHFTPREALVKTDVQVAGLVDDWAAMGDVHDHFALLKRHGLTRYQGNQGVAPQFARRIGSAGTAALLGQLADSGLELMVFIYSPGSTQIYTGKLDGATRQGDSLVFDMPGDGDAAPTRFGIRDTVEAEAWRVYKPNAVGGVNSLEIFDAEQRLIVQLFGRRPAGQPEQPAWRELLDRLEAGQ</sequence>
<evidence type="ECO:0000313" key="3">
    <source>
        <dbReference type="Proteomes" id="UP000269115"/>
    </source>
</evidence>
<dbReference type="EMBL" id="RJUR01000011">
    <property type="protein sequence ID" value="ROQ52857.1"/>
    <property type="molecule type" value="Genomic_DNA"/>
</dbReference>